<evidence type="ECO:0000313" key="3">
    <source>
        <dbReference type="Proteomes" id="UP001341281"/>
    </source>
</evidence>
<gene>
    <name evidence="2" type="ORF">U9M48_025592</name>
</gene>
<reference evidence="2 3" key="1">
    <citation type="submission" date="2024-02" db="EMBL/GenBank/DDBJ databases">
        <title>High-quality chromosome-scale genome assembly of Pensacola bahiagrass (Paspalum notatum Flugge var. saurae).</title>
        <authorList>
            <person name="Vega J.M."/>
            <person name="Podio M."/>
            <person name="Orjuela J."/>
            <person name="Siena L.A."/>
            <person name="Pessino S.C."/>
            <person name="Combes M.C."/>
            <person name="Mariac C."/>
            <person name="Albertini E."/>
            <person name="Pupilli F."/>
            <person name="Ortiz J.P.A."/>
            <person name="Leblanc O."/>
        </authorList>
    </citation>
    <scope>NUCLEOTIDE SEQUENCE [LARGE SCALE GENOMIC DNA]</scope>
    <source>
        <strain evidence="2">R1</strain>
        <tissue evidence="2">Leaf</tissue>
    </source>
</reference>
<protein>
    <submittedName>
        <fullName evidence="2">Uncharacterized protein</fullName>
    </submittedName>
</protein>
<dbReference type="EMBL" id="CP144749">
    <property type="protein sequence ID" value="WVZ77767.1"/>
    <property type="molecule type" value="Genomic_DNA"/>
</dbReference>
<feature type="signal peptide" evidence="1">
    <location>
        <begin position="1"/>
        <end position="22"/>
    </location>
</feature>
<accession>A0AAQ3TTJ5</accession>
<dbReference type="AlphaFoldDB" id="A0AAQ3TTJ5"/>
<keyword evidence="3" id="KW-1185">Reference proteome</keyword>
<name>A0AAQ3TTJ5_PASNO</name>
<evidence type="ECO:0000313" key="2">
    <source>
        <dbReference type="EMBL" id="WVZ77767.1"/>
    </source>
</evidence>
<organism evidence="2 3">
    <name type="scientific">Paspalum notatum var. saurae</name>
    <dbReference type="NCBI Taxonomy" id="547442"/>
    <lineage>
        <taxon>Eukaryota</taxon>
        <taxon>Viridiplantae</taxon>
        <taxon>Streptophyta</taxon>
        <taxon>Embryophyta</taxon>
        <taxon>Tracheophyta</taxon>
        <taxon>Spermatophyta</taxon>
        <taxon>Magnoliopsida</taxon>
        <taxon>Liliopsida</taxon>
        <taxon>Poales</taxon>
        <taxon>Poaceae</taxon>
        <taxon>PACMAD clade</taxon>
        <taxon>Panicoideae</taxon>
        <taxon>Andropogonodae</taxon>
        <taxon>Paspaleae</taxon>
        <taxon>Paspalinae</taxon>
        <taxon>Paspalum</taxon>
    </lineage>
</organism>
<feature type="chain" id="PRO_5042963486" evidence="1">
    <location>
        <begin position="23"/>
        <end position="100"/>
    </location>
</feature>
<keyword evidence="1" id="KW-0732">Signal</keyword>
<proteinExistence type="predicted"/>
<dbReference type="Proteomes" id="UP001341281">
    <property type="component" value="Chromosome 05"/>
</dbReference>
<evidence type="ECO:0000256" key="1">
    <source>
        <dbReference type="SAM" id="SignalP"/>
    </source>
</evidence>
<dbReference type="PROSITE" id="PS51257">
    <property type="entry name" value="PROKAR_LIPOPROTEIN"/>
    <property type="match status" value="1"/>
</dbReference>
<sequence length="100" mass="10383">MDRQLLVVLTAAAACIATLAAAAPAAPEAAFLGFLRRRRSPRSCLAAGAAAPSELAPCSDPRLPRAVAGGPRILLASLREGMYGPATTPRQAQLLLLRYC</sequence>